<comment type="caution">
    <text evidence="2">The sequence shown here is derived from an EMBL/GenBank/DDBJ whole genome shotgun (WGS) entry which is preliminary data.</text>
</comment>
<feature type="compositionally biased region" description="Basic and acidic residues" evidence="1">
    <location>
        <begin position="131"/>
        <end position="141"/>
    </location>
</feature>
<gene>
    <name evidence="2" type="ORF">O181_052137</name>
</gene>
<evidence type="ECO:0000313" key="2">
    <source>
        <dbReference type="EMBL" id="MBW0512422.1"/>
    </source>
</evidence>
<keyword evidence="3" id="KW-1185">Reference proteome</keyword>
<dbReference type="AlphaFoldDB" id="A0A9Q3E2B3"/>
<feature type="region of interest" description="Disordered" evidence="1">
    <location>
        <begin position="111"/>
        <end position="141"/>
    </location>
</feature>
<proteinExistence type="predicted"/>
<protein>
    <submittedName>
        <fullName evidence="2">Uncharacterized protein</fullName>
    </submittedName>
</protein>
<name>A0A9Q3E2B3_9BASI</name>
<evidence type="ECO:0000256" key="1">
    <source>
        <dbReference type="SAM" id="MobiDB-lite"/>
    </source>
</evidence>
<dbReference type="EMBL" id="AVOT02022793">
    <property type="protein sequence ID" value="MBW0512422.1"/>
    <property type="molecule type" value="Genomic_DNA"/>
</dbReference>
<evidence type="ECO:0000313" key="3">
    <source>
        <dbReference type="Proteomes" id="UP000765509"/>
    </source>
</evidence>
<dbReference type="Proteomes" id="UP000765509">
    <property type="component" value="Unassembled WGS sequence"/>
</dbReference>
<reference evidence="2" key="1">
    <citation type="submission" date="2021-03" db="EMBL/GenBank/DDBJ databases">
        <title>Draft genome sequence of rust myrtle Austropuccinia psidii MF-1, a brazilian biotype.</title>
        <authorList>
            <person name="Quecine M.C."/>
            <person name="Pachon D.M.R."/>
            <person name="Bonatelli M.L."/>
            <person name="Correr F.H."/>
            <person name="Franceschini L.M."/>
            <person name="Leite T.F."/>
            <person name="Margarido G.R.A."/>
            <person name="Almeida C.A."/>
            <person name="Ferrarezi J.A."/>
            <person name="Labate C.A."/>
        </authorList>
    </citation>
    <scope>NUCLEOTIDE SEQUENCE</scope>
    <source>
        <strain evidence="2">MF-1</strain>
    </source>
</reference>
<organism evidence="2 3">
    <name type="scientific">Austropuccinia psidii MF-1</name>
    <dbReference type="NCBI Taxonomy" id="1389203"/>
    <lineage>
        <taxon>Eukaryota</taxon>
        <taxon>Fungi</taxon>
        <taxon>Dikarya</taxon>
        <taxon>Basidiomycota</taxon>
        <taxon>Pucciniomycotina</taxon>
        <taxon>Pucciniomycetes</taxon>
        <taxon>Pucciniales</taxon>
        <taxon>Sphaerophragmiaceae</taxon>
        <taxon>Austropuccinia</taxon>
    </lineage>
</organism>
<accession>A0A9Q3E2B3</accession>
<sequence>MKIQIRNHKILTQIPGELDKAMKFRFIQICTLDEIANTLQDVRKRTNIGKYSPYKSSDFKEKQPFRGKIKEKPKEILAEVIKKKSSCQNCVSKDQYANSCPKAKKKVYTIEQVPEEKSPTEDSESDSVGDSIREHSDDFQDPKDKFLVEDQDQKQLVIQDVQLEAGIPQDTANKNFCKHTQDAQTFLVTSTRGM</sequence>